<reference evidence="3 4" key="1">
    <citation type="submission" date="2019-03" db="EMBL/GenBank/DDBJ databases">
        <title>First draft genome of Liparis tanakae, snailfish: a comprehensive survey of snailfish specific genes.</title>
        <authorList>
            <person name="Kim W."/>
            <person name="Song I."/>
            <person name="Jeong J.-H."/>
            <person name="Kim D."/>
            <person name="Kim S."/>
            <person name="Ryu S."/>
            <person name="Song J.Y."/>
            <person name="Lee S.K."/>
        </authorList>
    </citation>
    <scope>NUCLEOTIDE SEQUENCE [LARGE SCALE GENOMIC DNA]</scope>
    <source>
        <tissue evidence="3">Muscle</tissue>
    </source>
</reference>
<sequence length="158" mass="17363">MWQSLGLLLLLLMLRSSEAWPTVVSMPRDGGARREKFPRASSMLRPAAPPPPPTGTPIVHRYVLDGKCPIREYSIATSSLGPVEDHPAGYGPCESERFATAQTMKQKSFPIDDADRRVISVVYLRLSPRGQGRITFPGSTHMMRGVGVPLATQSTSFR</sequence>
<evidence type="ECO:0000256" key="2">
    <source>
        <dbReference type="SAM" id="SignalP"/>
    </source>
</evidence>
<accession>A0A4Z2F2T0</accession>
<name>A0A4Z2F2T0_9TELE</name>
<evidence type="ECO:0000313" key="4">
    <source>
        <dbReference type="Proteomes" id="UP000314294"/>
    </source>
</evidence>
<dbReference type="AlphaFoldDB" id="A0A4Z2F2T0"/>
<feature type="region of interest" description="Disordered" evidence="1">
    <location>
        <begin position="26"/>
        <end position="57"/>
    </location>
</feature>
<dbReference type="EMBL" id="SRLO01001781">
    <property type="protein sequence ID" value="TNN35358.1"/>
    <property type="molecule type" value="Genomic_DNA"/>
</dbReference>
<dbReference type="Proteomes" id="UP000314294">
    <property type="component" value="Unassembled WGS sequence"/>
</dbReference>
<protein>
    <submittedName>
        <fullName evidence="3">Uncharacterized protein</fullName>
    </submittedName>
</protein>
<keyword evidence="4" id="KW-1185">Reference proteome</keyword>
<gene>
    <name evidence="3" type="ORF">EYF80_054475</name>
</gene>
<comment type="caution">
    <text evidence="3">The sequence shown here is derived from an EMBL/GenBank/DDBJ whole genome shotgun (WGS) entry which is preliminary data.</text>
</comment>
<feature type="chain" id="PRO_5021411370" evidence="2">
    <location>
        <begin position="20"/>
        <end position="158"/>
    </location>
</feature>
<evidence type="ECO:0000256" key="1">
    <source>
        <dbReference type="SAM" id="MobiDB-lite"/>
    </source>
</evidence>
<feature type="signal peptide" evidence="2">
    <location>
        <begin position="1"/>
        <end position="19"/>
    </location>
</feature>
<evidence type="ECO:0000313" key="3">
    <source>
        <dbReference type="EMBL" id="TNN35358.1"/>
    </source>
</evidence>
<organism evidence="3 4">
    <name type="scientific">Liparis tanakae</name>
    <name type="common">Tanaka's snailfish</name>
    <dbReference type="NCBI Taxonomy" id="230148"/>
    <lineage>
        <taxon>Eukaryota</taxon>
        <taxon>Metazoa</taxon>
        <taxon>Chordata</taxon>
        <taxon>Craniata</taxon>
        <taxon>Vertebrata</taxon>
        <taxon>Euteleostomi</taxon>
        <taxon>Actinopterygii</taxon>
        <taxon>Neopterygii</taxon>
        <taxon>Teleostei</taxon>
        <taxon>Neoteleostei</taxon>
        <taxon>Acanthomorphata</taxon>
        <taxon>Eupercaria</taxon>
        <taxon>Perciformes</taxon>
        <taxon>Cottioidei</taxon>
        <taxon>Cottales</taxon>
        <taxon>Liparidae</taxon>
        <taxon>Liparis</taxon>
    </lineage>
</organism>
<keyword evidence="2" id="KW-0732">Signal</keyword>
<proteinExistence type="predicted"/>